<evidence type="ECO:0000313" key="4">
    <source>
        <dbReference type="EMBL" id="GLS62246.1"/>
    </source>
</evidence>
<proteinExistence type="inferred from homology"/>
<reference evidence="4" key="4">
    <citation type="submission" date="2023-01" db="EMBL/GenBank/DDBJ databases">
        <title>Draft genome sequence of Methylobacterium oxalidis strain NBRC 107715.</title>
        <authorList>
            <person name="Sun Q."/>
            <person name="Mori K."/>
        </authorList>
    </citation>
    <scope>NUCLEOTIDE SEQUENCE</scope>
    <source>
        <strain evidence="4">NBRC 107715</strain>
    </source>
</reference>
<gene>
    <name evidence="4" type="ORF">GCM10007888_06270</name>
    <name evidence="3" type="ORF">MOX02_61220</name>
</gene>
<dbReference type="SUPFAM" id="SSF52402">
    <property type="entry name" value="Adenine nucleotide alpha hydrolases-like"/>
    <property type="match status" value="2"/>
</dbReference>
<dbReference type="EMBL" id="BJZU01000256">
    <property type="protein sequence ID" value="GEP08084.1"/>
    <property type="molecule type" value="Genomic_DNA"/>
</dbReference>
<dbReference type="Pfam" id="PF00582">
    <property type="entry name" value="Usp"/>
    <property type="match status" value="1"/>
</dbReference>
<keyword evidence="6" id="KW-1185">Reference proteome</keyword>
<dbReference type="Gene3D" id="3.40.50.12370">
    <property type="match status" value="1"/>
</dbReference>
<evidence type="ECO:0000313" key="5">
    <source>
        <dbReference type="Proteomes" id="UP000321960"/>
    </source>
</evidence>
<dbReference type="EMBL" id="BSPK01000006">
    <property type="protein sequence ID" value="GLS62246.1"/>
    <property type="molecule type" value="Genomic_DNA"/>
</dbReference>
<dbReference type="Proteomes" id="UP001156856">
    <property type="component" value="Unassembled WGS sequence"/>
</dbReference>
<evidence type="ECO:0000259" key="2">
    <source>
        <dbReference type="Pfam" id="PF00582"/>
    </source>
</evidence>
<comment type="similarity">
    <text evidence="1">Belongs to the universal stress protein A family.</text>
</comment>
<comment type="caution">
    <text evidence="3">The sequence shown here is derived from an EMBL/GenBank/DDBJ whole genome shotgun (WGS) entry which is preliminary data.</text>
</comment>
<dbReference type="PANTHER" id="PTHR46268">
    <property type="entry name" value="STRESS RESPONSE PROTEIN NHAX"/>
    <property type="match status" value="1"/>
</dbReference>
<reference evidence="6" key="2">
    <citation type="journal article" date="2019" name="Int. J. Syst. Evol. Microbiol.">
        <title>The Global Catalogue of Microorganisms (GCM) 10K type strain sequencing project: providing services to taxonomists for standard genome sequencing and annotation.</title>
        <authorList>
            <consortium name="The Broad Institute Genomics Platform"/>
            <consortium name="The Broad Institute Genome Sequencing Center for Infectious Disease"/>
            <person name="Wu L."/>
            <person name="Ma J."/>
        </authorList>
    </citation>
    <scope>NUCLEOTIDE SEQUENCE [LARGE SCALE GENOMIC DNA]</scope>
    <source>
        <strain evidence="6">NBRC 107715</strain>
    </source>
</reference>
<dbReference type="RefSeq" id="WP_147029462.1">
    <property type="nucleotide sequence ID" value="NZ_BJZU01000256.1"/>
</dbReference>
<dbReference type="PANTHER" id="PTHR46268:SF15">
    <property type="entry name" value="UNIVERSAL STRESS PROTEIN HP_0031"/>
    <property type="match status" value="1"/>
</dbReference>
<organism evidence="3 5">
    <name type="scientific">Methylobacterium oxalidis</name>
    <dbReference type="NCBI Taxonomy" id="944322"/>
    <lineage>
        <taxon>Bacteria</taxon>
        <taxon>Pseudomonadati</taxon>
        <taxon>Pseudomonadota</taxon>
        <taxon>Alphaproteobacteria</taxon>
        <taxon>Hyphomicrobiales</taxon>
        <taxon>Methylobacteriaceae</taxon>
        <taxon>Methylobacterium</taxon>
    </lineage>
</organism>
<dbReference type="InterPro" id="IPR006016">
    <property type="entry name" value="UspA"/>
</dbReference>
<reference evidence="4" key="1">
    <citation type="journal article" date="2014" name="Int. J. Syst. Evol. Microbiol.">
        <title>Complete genome of a new Firmicutes species belonging to the dominant human colonic microbiota ('Ruminococcus bicirculans') reveals two chromosomes and a selective capacity to utilize plant glucans.</title>
        <authorList>
            <consortium name="NISC Comparative Sequencing Program"/>
            <person name="Wegmann U."/>
            <person name="Louis P."/>
            <person name="Goesmann A."/>
            <person name="Henrissat B."/>
            <person name="Duncan S.H."/>
            <person name="Flint H.J."/>
        </authorList>
    </citation>
    <scope>NUCLEOTIDE SEQUENCE</scope>
    <source>
        <strain evidence="4">NBRC 107715</strain>
    </source>
</reference>
<dbReference type="CDD" id="cd00293">
    <property type="entry name" value="USP-like"/>
    <property type="match status" value="1"/>
</dbReference>
<dbReference type="AlphaFoldDB" id="A0A512JDP9"/>
<evidence type="ECO:0000313" key="6">
    <source>
        <dbReference type="Proteomes" id="UP001156856"/>
    </source>
</evidence>
<feature type="domain" description="UspA" evidence="2">
    <location>
        <begin position="213"/>
        <end position="269"/>
    </location>
</feature>
<evidence type="ECO:0000256" key="1">
    <source>
        <dbReference type="ARBA" id="ARBA00008791"/>
    </source>
</evidence>
<reference evidence="3 5" key="3">
    <citation type="submission" date="2019-07" db="EMBL/GenBank/DDBJ databases">
        <title>Whole genome shotgun sequence of Methylobacterium oxalidis NBRC 107715.</title>
        <authorList>
            <person name="Hosoyama A."/>
            <person name="Uohara A."/>
            <person name="Ohji S."/>
            <person name="Ichikawa N."/>
        </authorList>
    </citation>
    <scope>NUCLEOTIDE SEQUENCE [LARGE SCALE GENOMIC DNA]</scope>
    <source>
        <strain evidence="3 5">NBRC 107715</strain>
    </source>
</reference>
<protein>
    <recommendedName>
        <fullName evidence="2">UspA domain-containing protein</fullName>
    </recommendedName>
</protein>
<evidence type="ECO:0000313" key="3">
    <source>
        <dbReference type="EMBL" id="GEP08084.1"/>
    </source>
</evidence>
<sequence>MTFASVMVPLDPGPYTISRLNLAQSLAKRFKARLWGIAAREALTMQLYGRGAYINERIAVTATDCLLEEMAQVETEFRRATSDFEGTHWRSAHADPFTFLVSQASSADLIVVNRYHEESMHDWCCRIDPGELILHLGRPVLVAPPFVNEIALHRIVIAWKDTREARRAVKDGLPFLKEAEEVIIAAVGGEADSGGQHQLSEYLAQHGITRIRQVRPVPRGGIASEIMTVARQEAAELIIAGAYGHSRMREVIFGSVTRDLLEAAPVCCMMSH</sequence>
<accession>A0A512JDP9</accession>
<dbReference type="Proteomes" id="UP000321960">
    <property type="component" value="Unassembled WGS sequence"/>
</dbReference>
<dbReference type="OrthoDB" id="9804721at2"/>
<name>A0A512JDP9_9HYPH</name>